<keyword evidence="3 5" id="KW-0689">Ribosomal protein</keyword>
<dbReference type="AlphaFoldDB" id="W9R615"/>
<evidence type="ECO:0000313" key="6">
    <source>
        <dbReference type="Proteomes" id="UP000030645"/>
    </source>
</evidence>
<dbReference type="SUPFAM" id="SSF54565">
    <property type="entry name" value="Ribosomal protein S16"/>
    <property type="match status" value="1"/>
</dbReference>
<organism evidence="5 6">
    <name type="scientific">Morus notabilis</name>
    <dbReference type="NCBI Taxonomy" id="981085"/>
    <lineage>
        <taxon>Eukaryota</taxon>
        <taxon>Viridiplantae</taxon>
        <taxon>Streptophyta</taxon>
        <taxon>Embryophyta</taxon>
        <taxon>Tracheophyta</taxon>
        <taxon>Spermatophyta</taxon>
        <taxon>Magnoliopsida</taxon>
        <taxon>eudicotyledons</taxon>
        <taxon>Gunneridae</taxon>
        <taxon>Pentapetalae</taxon>
        <taxon>rosids</taxon>
        <taxon>fabids</taxon>
        <taxon>Rosales</taxon>
        <taxon>Moraceae</taxon>
        <taxon>Moreae</taxon>
        <taxon>Morus</taxon>
    </lineage>
</organism>
<gene>
    <name evidence="5" type="ORF">L484_027296</name>
</gene>
<comment type="similarity">
    <text evidence="2">Belongs to the bacterial ribosomal protein bS16 family.</text>
</comment>
<evidence type="ECO:0000256" key="1">
    <source>
        <dbReference type="ARBA" id="ARBA00004229"/>
    </source>
</evidence>
<dbReference type="STRING" id="981085.W9R615"/>
<evidence type="ECO:0000256" key="3">
    <source>
        <dbReference type="ARBA" id="ARBA00022980"/>
    </source>
</evidence>
<protein>
    <submittedName>
        <fullName evidence="5">37S ribosomal protein S16</fullName>
    </submittedName>
</protein>
<dbReference type="Proteomes" id="UP000030645">
    <property type="component" value="Unassembled WGS sequence"/>
</dbReference>
<dbReference type="Gene3D" id="3.30.1320.10">
    <property type="match status" value="1"/>
</dbReference>
<evidence type="ECO:0000256" key="2">
    <source>
        <dbReference type="ARBA" id="ARBA00006668"/>
    </source>
</evidence>
<name>W9R615_9ROSA</name>
<dbReference type="GO" id="GO:0003735">
    <property type="term" value="F:structural constituent of ribosome"/>
    <property type="evidence" value="ECO:0007669"/>
    <property type="project" value="InterPro"/>
</dbReference>
<evidence type="ECO:0000256" key="4">
    <source>
        <dbReference type="ARBA" id="ARBA00023274"/>
    </source>
</evidence>
<dbReference type="PANTHER" id="PTHR12919">
    <property type="entry name" value="30S RIBOSOMAL PROTEIN S16"/>
    <property type="match status" value="1"/>
</dbReference>
<dbReference type="NCBIfam" id="TIGR00002">
    <property type="entry name" value="S16"/>
    <property type="match status" value="1"/>
</dbReference>
<dbReference type="InterPro" id="IPR000307">
    <property type="entry name" value="Ribosomal_bS16"/>
</dbReference>
<dbReference type="Pfam" id="PF00886">
    <property type="entry name" value="Ribosomal_S16"/>
    <property type="match status" value="1"/>
</dbReference>
<comment type="subcellular location">
    <subcellularLocation>
        <location evidence="1">Plastid</location>
        <location evidence="1">Chloroplast</location>
    </subcellularLocation>
</comment>
<evidence type="ECO:0000313" key="5">
    <source>
        <dbReference type="EMBL" id="EXB38862.1"/>
    </source>
</evidence>
<dbReference type="GO" id="GO:0009507">
    <property type="term" value="C:chloroplast"/>
    <property type="evidence" value="ECO:0007669"/>
    <property type="project" value="UniProtKB-SubCell"/>
</dbReference>
<keyword evidence="6" id="KW-1185">Reference proteome</keyword>
<dbReference type="PANTHER" id="PTHR12919:SF39">
    <property type="entry name" value="SMALL RIBOSOMAL SUBUNIT PROTEIN BS16M_BS16C"/>
    <property type="match status" value="1"/>
</dbReference>
<sequence length="276" mass="31218">MVVRIRLARFGCNNKPFYRVKAADSRFPRDRQAPRGQDGGKRMGLNFERVKYWLSVGAQPSEPVQRLLFRAGLLPPPPMVAMGRKGGLRDTRPVDPLYGRILTPKVLADPDQENKSKSYENDGRDKLSYLCDLYPYHQDSHFDHLAVAYMLLRTCMSYILARSRPKFLRVANSVLLVKWTGLSPDQNKIQSLAGQHSDILESLSPHVRKRVEVLRDIQVGSGRPGFAGSGSILTPLISTPVDLPKRYATTNPFSEMTHRFPKQEQKPRVIVPARAN</sequence>
<reference evidence="6" key="1">
    <citation type="submission" date="2013-01" db="EMBL/GenBank/DDBJ databases">
        <title>Draft Genome Sequence of a Mulberry Tree, Morus notabilis C.K. Schneid.</title>
        <authorList>
            <person name="He N."/>
            <person name="Zhao S."/>
        </authorList>
    </citation>
    <scope>NUCLEOTIDE SEQUENCE</scope>
</reference>
<dbReference type="InterPro" id="IPR023803">
    <property type="entry name" value="Ribosomal_bS16_dom_sf"/>
</dbReference>
<dbReference type="GO" id="GO:0005739">
    <property type="term" value="C:mitochondrion"/>
    <property type="evidence" value="ECO:0007669"/>
    <property type="project" value="GOC"/>
</dbReference>
<accession>W9R615</accession>
<keyword evidence="4" id="KW-0687">Ribonucleoprotein</keyword>
<dbReference type="GO" id="GO:0015935">
    <property type="term" value="C:small ribosomal subunit"/>
    <property type="evidence" value="ECO:0007669"/>
    <property type="project" value="TreeGrafter"/>
</dbReference>
<dbReference type="eggNOG" id="KOG3419">
    <property type="taxonomic scope" value="Eukaryota"/>
</dbReference>
<dbReference type="EMBL" id="KE343704">
    <property type="protein sequence ID" value="EXB38862.1"/>
    <property type="molecule type" value="Genomic_DNA"/>
</dbReference>
<dbReference type="GO" id="GO:0032543">
    <property type="term" value="P:mitochondrial translation"/>
    <property type="evidence" value="ECO:0007669"/>
    <property type="project" value="TreeGrafter"/>
</dbReference>
<proteinExistence type="inferred from homology"/>